<evidence type="ECO:0000256" key="1">
    <source>
        <dbReference type="SAM" id="MobiDB-lite"/>
    </source>
</evidence>
<dbReference type="SUPFAM" id="SSF53955">
    <property type="entry name" value="Lysozyme-like"/>
    <property type="match status" value="1"/>
</dbReference>
<feature type="compositionally biased region" description="Pro residues" evidence="1">
    <location>
        <begin position="315"/>
        <end position="351"/>
    </location>
</feature>
<dbReference type="InterPro" id="IPR043426">
    <property type="entry name" value="MltB-like"/>
</dbReference>
<feature type="compositionally biased region" description="Pro residues" evidence="1">
    <location>
        <begin position="361"/>
        <end position="376"/>
    </location>
</feature>
<feature type="chain" id="PRO_5038882175" description="Transglycosylase SLT domain-containing protein" evidence="2">
    <location>
        <begin position="29"/>
        <end position="432"/>
    </location>
</feature>
<dbReference type="InterPro" id="IPR023346">
    <property type="entry name" value="Lysozyme-like_dom_sf"/>
</dbReference>
<proteinExistence type="predicted"/>
<dbReference type="PANTHER" id="PTHR30163:SF8">
    <property type="entry name" value="LYTIC MUREIN TRANSGLYCOSYLASE"/>
    <property type="match status" value="1"/>
</dbReference>
<keyword evidence="5" id="KW-1185">Reference proteome</keyword>
<dbReference type="GO" id="GO:0008933">
    <property type="term" value="F:peptidoglycan lytic transglycosylase activity"/>
    <property type="evidence" value="ECO:0007669"/>
    <property type="project" value="TreeGrafter"/>
</dbReference>
<organism evidence="4 5">
    <name type="scientific">Streptomyces nitrosporeus</name>
    <dbReference type="NCBI Taxonomy" id="28894"/>
    <lineage>
        <taxon>Bacteria</taxon>
        <taxon>Bacillati</taxon>
        <taxon>Actinomycetota</taxon>
        <taxon>Actinomycetes</taxon>
        <taxon>Kitasatosporales</taxon>
        <taxon>Streptomycetaceae</taxon>
        <taxon>Streptomyces</taxon>
    </lineage>
</organism>
<evidence type="ECO:0000259" key="3">
    <source>
        <dbReference type="Pfam" id="PF13406"/>
    </source>
</evidence>
<feature type="compositionally biased region" description="Gly residues" evidence="1">
    <location>
        <begin position="284"/>
        <end position="310"/>
    </location>
</feature>
<dbReference type="InterPro" id="IPR031304">
    <property type="entry name" value="SLT_2"/>
</dbReference>
<accession>A0A5J6F4Q1</accession>
<keyword evidence="2" id="KW-0732">Signal</keyword>
<evidence type="ECO:0000313" key="5">
    <source>
        <dbReference type="Proteomes" id="UP000326178"/>
    </source>
</evidence>
<feature type="signal peptide" evidence="2">
    <location>
        <begin position="1"/>
        <end position="28"/>
    </location>
</feature>
<dbReference type="GO" id="GO:0009253">
    <property type="term" value="P:peptidoglycan catabolic process"/>
    <property type="evidence" value="ECO:0007669"/>
    <property type="project" value="TreeGrafter"/>
</dbReference>
<dbReference type="CDD" id="cd13399">
    <property type="entry name" value="Slt35-like"/>
    <property type="match status" value="1"/>
</dbReference>
<dbReference type="Pfam" id="PF13406">
    <property type="entry name" value="SLT_2"/>
    <property type="match status" value="1"/>
</dbReference>
<dbReference type="Gene3D" id="1.10.530.10">
    <property type="match status" value="1"/>
</dbReference>
<sequence length="432" mass="42485">MRFNGNVRRGIGGTVTAVAAMVALTASQAPGPAGGDTADDMRNAADDVVWTEVPNDDSYHTELPPLTSPEPPPPGKRTAPAATRSWAEAGIPATVLAAYRSAASSLGRTDPGCRLPWQLLAAIGKVESGHAGGGRVDASGTTLTPILGPVLDGRGFALIQDTDGGAYDGDATHDRAVGPMQFIPSTWAHWGRDANGDGREDPNNIADAALAAGHYLCAGTRDLSVGADLDRAVLSYNHSDTYLRTVLSWLEFYRKGTHPVADGEGPVPRSPGAGGAIVPKAPVGGPGSPGGPAAGGGKGDGGKGDGGGIVIGPQPSGPPGPSTPPSPSAPGSPGPDGPGTPTDPGPSPEPTGPGTTEPTDPGTPEPTGPGTTPDPGPGTTEPTPDPTTDPTAGPTTTPGPGSTADPCPSPETGPADGPADGTCPTQDPAAAG</sequence>
<reference evidence="4 5" key="1">
    <citation type="submission" date="2017-09" db="EMBL/GenBank/DDBJ databases">
        <authorList>
            <person name="Lee N."/>
            <person name="Cho B.-K."/>
        </authorList>
    </citation>
    <scope>NUCLEOTIDE SEQUENCE [LARGE SCALE GENOMIC DNA]</scope>
    <source>
        <strain evidence="4 5">ATCC 12769</strain>
    </source>
</reference>
<feature type="compositionally biased region" description="Pro residues" evidence="1">
    <location>
        <begin position="66"/>
        <end position="75"/>
    </location>
</feature>
<dbReference type="KEGG" id="snk:CP967_02570"/>
<dbReference type="PANTHER" id="PTHR30163">
    <property type="entry name" value="MEMBRANE-BOUND LYTIC MUREIN TRANSGLYCOSYLASE B"/>
    <property type="match status" value="1"/>
</dbReference>
<gene>
    <name evidence="4" type="ORF">CP967_02570</name>
</gene>
<dbReference type="EMBL" id="CP023702">
    <property type="protein sequence ID" value="QEU70986.1"/>
    <property type="molecule type" value="Genomic_DNA"/>
</dbReference>
<dbReference type="Proteomes" id="UP000326178">
    <property type="component" value="Chromosome"/>
</dbReference>
<evidence type="ECO:0000313" key="4">
    <source>
        <dbReference type="EMBL" id="QEU70986.1"/>
    </source>
</evidence>
<feature type="compositionally biased region" description="Low complexity" evidence="1">
    <location>
        <begin position="377"/>
        <end position="406"/>
    </location>
</feature>
<protein>
    <recommendedName>
        <fullName evidence="3">Transglycosylase SLT domain-containing protein</fullName>
    </recommendedName>
</protein>
<name>A0A5J6F4Q1_9ACTN</name>
<feature type="region of interest" description="Disordered" evidence="1">
    <location>
        <begin position="55"/>
        <end position="82"/>
    </location>
</feature>
<dbReference type="RefSeq" id="WP_150486348.1">
    <property type="nucleotide sequence ID" value="NZ_BMUV01000027.1"/>
</dbReference>
<dbReference type="OrthoDB" id="9796191at2"/>
<feature type="domain" description="Transglycosylase SLT" evidence="3">
    <location>
        <begin position="176"/>
        <end position="216"/>
    </location>
</feature>
<feature type="region of interest" description="Disordered" evidence="1">
    <location>
        <begin position="260"/>
        <end position="432"/>
    </location>
</feature>
<dbReference type="AlphaFoldDB" id="A0A5J6F4Q1"/>
<evidence type="ECO:0000256" key="2">
    <source>
        <dbReference type="SAM" id="SignalP"/>
    </source>
</evidence>